<keyword evidence="3" id="KW-1185">Reference proteome</keyword>
<dbReference type="EMBL" id="FNVT01000007">
    <property type="protein sequence ID" value="SEG92130.1"/>
    <property type="molecule type" value="Genomic_DNA"/>
</dbReference>
<feature type="region of interest" description="Disordered" evidence="1">
    <location>
        <begin position="1"/>
        <end position="27"/>
    </location>
</feature>
<dbReference type="AlphaFoldDB" id="A0A1H6E3D2"/>
<dbReference type="Proteomes" id="UP000236732">
    <property type="component" value="Unassembled WGS sequence"/>
</dbReference>
<sequence length="66" mass="7253">MTVTYSRVQVSAAGGPGGTMSSLSFEPVPETEVGRDWQVWDAKPVKEGHVRLLVTPDRLPKNPLYN</sequence>
<dbReference type="RefSeq" id="WP_235030416.1">
    <property type="nucleotide sequence ID" value="NZ_FNVT01000007.1"/>
</dbReference>
<evidence type="ECO:0000313" key="2">
    <source>
        <dbReference type="EMBL" id="SEG92130.1"/>
    </source>
</evidence>
<proteinExistence type="predicted"/>
<name>A0A1H6E3D2_9ACTN</name>
<evidence type="ECO:0000313" key="3">
    <source>
        <dbReference type="Proteomes" id="UP000236732"/>
    </source>
</evidence>
<protein>
    <submittedName>
        <fullName evidence="2">Uncharacterized protein</fullName>
    </submittedName>
</protein>
<reference evidence="2 3" key="1">
    <citation type="submission" date="2016-10" db="EMBL/GenBank/DDBJ databases">
        <authorList>
            <person name="de Groot N.N."/>
        </authorList>
    </citation>
    <scope>NUCLEOTIDE SEQUENCE [LARGE SCALE GENOMIC DNA]</scope>
    <source>
        <strain evidence="2 3">CGMCC 4.7037</strain>
    </source>
</reference>
<evidence type="ECO:0000256" key="1">
    <source>
        <dbReference type="SAM" id="MobiDB-lite"/>
    </source>
</evidence>
<gene>
    <name evidence="2" type="ORF">SAMN05444920_107457</name>
</gene>
<organism evidence="2 3">
    <name type="scientific">Nonomuraea solani</name>
    <dbReference type="NCBI Taxonomy" id="1144553"/>
    <lineage>
        <taxon>Bacteria</taxon>
        <taxon>Bacillati</taxon>
        <taxon>Actinomycetota</taxon>
        <taxon>Actinomycetes</taxon>
        <taxon>Streptosporangiales</taxon>
        <taxon>Streptosporangiaceae</taxon>
        <taxon>Nonomuraea</taxon>
    </lineage>
</organism>
<accession>A0A1H6E3D2</accession>